<gene>
    <name evidence="2" type="primary">yabJ</name>
    <name evidence="2" type="ORF">TICRE_06810</name>
</gene>
<dbReference type="GO" id="GO:0120241">
    <property type="term" value="F:2-iminobutanoate/2-iminopropanoate deaminase"/>
    <property type="evidence" value="ECO:0007669"/>
    <property type="project" value="UniProtKB-EC"/>
</dbReference>
<dbReference type="PROSITE" id="PS01094">
    <property type="entry name" value="UPF0076"/>
    <property type="match status" value="1"/>
</dbReference>
<dbReference type="InterPro" id="IPR035959">
    <property type="entry name" value="RutC-like_sf"/>
</dbReference>
<accession>A0A1U7M7Q3</accession>
<dbReference type="Proteomes" id="UP000186112">
    <property type="component" value="Unassembled WGS sequence"/>
</dbReference>
<organism evidence="2 3">
    <name type="scientific">Tissierella creatinophila DSM 6911</name>
    <dbReference type="NCBI Taxonomy" id="1123403"/>
    <lineage>
        <taxon>Bacteria</taxon>
        <taxon>Bacillati</taxon>
        <taxon>Bacillota</taxon>
        <taxon>Tissierellia</taxon>
        <taxon>Tissierellales</taxon>
        <taxon>Tissierellaceae</taxon>
        <taxon>Tissierella</taxon>
    </lineage>
</organism>
<dbReference type="Pfam" id="PF01042">
    <property type="entry name" value="Ribonuc_L-PSP"/>
    <property type="match status" value="1"/>
</dbReference>
<dbReference type="OrthoDB" id="9803101at2"/>
<sequence>MSIELLSTKEAPGAVGPYSQGVKAGNMIFVSGQLPINPKTGELLKGDIQEQAKRSLENVKAILKSAGATLEDVVKVNVSVVDINQFSLINEVYAEYFSNHKPARALVEVSRLPLGGEIEIEAIAVI</sequence>
<dbReference type="GO" id="GO:0005829">
    <property type="term" value="C:cytosol"/>
    <property type="evidence" value="ECO:0007669"/>
    <property type="project" value="TreeGrafter"/>
</dbReference>
<dbReference type="CDD" id="cd00448">
    <property type="entry name" value="YjgF_YER057c_UK114_family"/>
    <property type="match status" value="1"/>
</dbReference>
<evidence type="ECO:0000256" key="1">
    <source>
        <dbReference type="ARBA" id="ARBA00010552"/>
    </source>
</evidence>
<evidence type="ECO:0000313" key="3">
    <source>
        <dbReference type="Proteomes" id="UP000186112"/>
    </source>
</evidence>
<dbReference type="PANTHER" id="PTHR11803:SF39">
    <property type="entry name" value="2-IMINOBUTANOATE_2-IMINOPROPANOATE DEAMINASE"/>
    <property type="match status" value="1"/>
</dbReference>
<dbReference type="SUPFAM" id="SSF55298">
    <property type="entry name" value="YjgF-like"/>
    <property type="match status" value="1"/>
</dbReference>
<dbReference type="PANTHER" id="PTHR11803">
    <property type="entry name" value="2-IMINOBUTANOATE/2-IMINOPROPANOATE DEAMINASE RIDA"/>
    <property type="match status" value="1"/>
</dbReference>
<dbReference type="Gene3D" id="3.30.1330.40">
    <property type="entry name" value="RutC-like"/>
    <property type="match status" value="1"/>
</dbReference>
<dbReference type="InterPro" id="IPR006056">
    <property type="entry name" value="RidA"/>
</dbReference>
<dbReference type="AlphaFoldDB" id="A0A1U7M7Q3"/>
<dbReference type="RefSeq" id="WP_143583040.1">
    <property type="nucleotide sequence ID" value="NZ_LTDM01000009.1"/>
</dbReference>
<keyword evidence="3" id="KW-1185">Reference proteome</keyword>
<dbReference type="EMBL" id="LTDM01000009">
    <property type="protein sequence ID" value="OLS03342.1"/>
    <property type="molecule type" value="Genomic_DNA"/>
</dbReference>
<reference evidence="2 3" key="1">
    <citation type="submission" date="2016-02" db="EMBL/GenBank/DDBJ databases">
        <title>Genome sequence of Tissierella creatinophila DSM 6911.</title>
        <authorList>
            <person name="Poehlein A."/>
            <person name="Daniel R."/>
        </authorList>
    </citation>
    <scope>NUCLEOTIDE SEQUENCE [LARGE SCALE GENOMIC DNA]</scope>
    <source>
        <strain evidence="2 3">DSM 6911</strain>
    </source>
</reference>
<dbReference type="FunFam" id="3.30.1330.40:FF:000001">
    <property type="entry name" value="L-PSP family endoribonuclease"/>
    <property type="match status" value="1"/>
</dbReference>
<keyword evidence="2" id="KW-0378">Hydrolase</keyword>
<dbReference type="NCBIfam" id="TIGR00004">
    <property type="entry name" value="Rid family detoxifying hydrolase"/>
    <property type="match status" value="1"/>
</dbReference>
<proteinExistence type="inferred from homology"/>
<name>A0A1U7M7Q3_TISCR</name>
<comment type="caution">
    <text evidence="2">The sequence shown here is derived from an EMBL/GenBank/DDBJ whole genome shotgun (WGS) entry which is preliminary data.</text>
</comment>
<dbReference type="InterPro" id="IPR019897">
    <property type="entry name" value="RidA_CS"/>
</dbReference>
<dbReference type="InterPro" id="IPR006175">
    <property type="entry name" value="YjgF/YER057c/UK114"/>
</dbReference>
<evidence type="ECO:0000313" key="2">
    <source>
        <dbReference type="EMBL" id="OLS03342.1"/>
    </source>
</evidence>
<protein>
    <submittedName>
        <fullName evidence="2">2-iminobutanoate/2-iminopropanoate deaminase</fullName>
        <ecNumber evidence="2">3.5.99.10</ecNumber>
    </submittedName>
</protein>
<comment type="similarity">
    <text evidence="1">Belongs to the RutC family.</text>
</comment>
<dbReference type="EC" id="3.5.99.10" evidence="2"/>